<dbReference type="SUPFAM" id="SSF52540">
    <property type="entry name" value="P-loop containing nucleoside triphosphate hydrolases"/>
    <property type="match status" value="1"/>
</dbReference>
<dbReference type="PRINTS" id="PR00320">
    <property type="entry name" value="GPROTEINBRPT"/>
</dbReference>
<dbReference type="PROSITE" id="PS50082">
    <property type="entry name" value="WD_REPEATS_2"/>
    <property type="match status" value="12"/>
</dbReference>
<dbReference type="SUPFAM" id="SSF50998">
    <property type="entry name" value="Quinoprotein alcohol dehydrogenase-like"/>
    <property type="match status" value="1"/>
</dbReference>
<comment type="caution">
    <text evidence="5">The sequence shown here is derived from an EMBL/GenBank/DDBJ whole genome shotgun (WGS) entry which is preliminary data.</text>
</comment>
<dbReference type="Proteomes" id="UP000239494">
    <property type="component" value="Unassembled WGS sequence"/>
</dbReference>
<dbReference type="RefSeq" id="WP_146174797.1">
    <property type="nucleotide sequence ID" value="NZ_PVTF01000005.1"/>
</dbReference>
<feature type="repeat" description="WD" evidence="3">
    <location>
        <begin position="983"/>
        <end position="1015"/>
    </location>
</feature>
<evidence type="ECO:0000256" key="1">
    <source>
        <dbReference type="ARBA" id="ARBA00022574"/>
    </source>
</evidence>
<feature type="repeat" description="WD" evidence="3">
    <location>
        <begin position="807"/>
        <end position="840"/>
    </location>
</feature>
<dbReference type="AlphaFoldDB" id="A0A2T0T6V6"/>
<feature type="repeat" description="WD" evidence="3">
    <location>
        <begin position="937"/>
        <end position="970"/>
    </location>
</feature>
<feature type="repeat" description="WD" evidence="3">
    <location>
        <begin position="1075"/>
        <end position="1109"/>
    </location>
</feature>
<dbReference type="InterPro" id="IPR050349">
    <property type="entry name" value="WD_LIS1/nudF_dynein_reg"/>
</dbReference>
<dbReference type="PROSITE" id="PS50294">
    <property type="entry name" value="WD_REPEATS_REGION"/>
    <property type="match status" value="12"/>
</dbReference>
<feature type="repeat" description="WD" evidence="3">
    <location>
        <begin position="845"/>
        <end position="877"/>
    </location>
</feature>
<dbReference type="SMART" id="SM00320">
    <property type="entry name" value="WD40"/>
    <property type="match status" value="12"/>
</dbReference>
<evidence type="ECO:0000256" key="2">
    <source>
        <dbReference type="ARBA" id="ARBA00022737"/>
    </source>
</evidence>
<dbReference type="EMBL" id="PVTF01000005">
    <property type="protein sequence ID" value="PRY41371.1"/>
    <property type="molecule type" value="Genomic_DNA"/>
</dbReference>
<keyword evidence="2" id="KW-0677">Repeat</keyword>
<dbReference type="InterPro" id="IPR001680">
    <property type="entry name" value="WD40_rpt"/>
</dbReference>
<dbReference type="Pfam" id="PF00400">
    <property type="entry name" value="WD40"/>
    <property type="match status" value="12"/>
</dbReference>
<feature type="domain" description="Novel STAND NTPase 1" evidence="4">
    <location>
        <begin position="67"/>
        <end position="483"/>
    </location>
</feature>
<sequence>MVPGQHEPRDDVATGAPAVTNVVSGSFVASGGVFQAAELSVTQGDTNLYFQDGPHRVRSAAVDVECPYPGLAPFTTEQARWFFGRDRVVAELVRRVAERVDGGGPVMVVAPSGAGKSSVLRAGLLPAIAKGALPVRSSAGWPCLHLTPTMDPLGALAAAVAPLVAMTADAVRELVVDDPGSLVARVGNALRTRCGTGARAVLVVDQLEELFTLCGDGAVRDAFVGLLGRLSAACGGEPVAVVVCGLRSDFYTPSTGHPVLRAALQSGQVIVGPMSTEDLREAIRCPATEVGLRLEVGLVELLLADLQGSTTGTAAASGGYEVGRLPLLAHALRAMWQQRQGGRTLTVAGYRTTGRIQEAVGASADQAFTSLSSHAGEAARVVFLRLVAVGDTRRGVEDTRRRVNRQDLEACGGDRTAAREVIDTFVRRRLLTVRRDEVEITHEALLWAWPRLRDWLTGDRADNLVRQDVQDAAETWDSGGRDTARLLRGTPLHTAQDWRTAHPDDRLSPVCQDFLDASLRHRRRADLARRGGLASLVILTVVALLSAGFALRQRDTAEAQRRLAGEQRDLATFRRITAQADALRATNPSLAAQLDLTAYRLRPTTEGRSLLIADANSALSIQLTGHGDAVLSTAFSPDGHTLATTGGDRTVRLWDVASPTHPTPVGDALTVSTGGVWSATFSPDGRMLVTAGNDKKIRLWDITDRTHPEPTAAPLTGHSGAALSVRFSPDGHVLASGGTDETIRLWDVTDPTHPAQIGQPLTDHGGSVTSVAFSPDGRSMASAGNDQTIRLWDVTHPALPVQIGPPLTGHTSAVASVAFSPDGHTLVSGSYDNTTRVWNLPPTLLVGHTGGVTSLAFGPGGRTLASGGTDKAVRLWDTTDPTHPTPTGRPLTGHTDGVLSLALSPDGHTLASGGNDGTIRLLDTTDPTRPTSVGDPLDGHAGPVRSLVFSPDGHTLAGVGTGGTIVLWTVADPAHPTPVGHILDGHAGIITSLVFSPDGHTLASGGTDKAIRLWNTADPAHPSAIGEPLTAHNDDVLSLAFGPDGHLLASGGNDQTIRLWDTTDPARTTPAGPPLTGHTGIVTSVAFSPDGHTLASGGKDDTVRLWDVSHLTDVAPTGRPLAGHTDTVTSVVFSPDGRTLASGSADQTIRLWNTEPDRNVQRICTAAAGNLTARQWHVHLAELPYAPPCS</sequence>
<dbReference type="InterPro" id="IPR011047">
    <property type="entry name" value="Quinoprotein_ADH-like_sf"/>
</dbReference>
<dbReference type="PROSITE" id="PS00678">
    <property type="entry name" value="WD_REPEATS_1"/>
    <property type="match status" value="7"/>
</dbReference>
<feature type="repeat" description="WD" evidence="3">
    <location>
        <begin position="715"/>
        <end position="748"/>
    </location>
</feature>
<name>A0A2T0T6V6_9PSEU</name>
<evidence type="ECO:0000313" key="6">
    <source>
        <dbReference type="Proteomes" id="UP000239494"/>
    </source>
</evidence>
<reference evidence="5 6" key="1">
    <citation type="submission" date="2018-03" db="EMBL/GenBank/DDBJ databases">
        <title>Genomic Encyclopedia of Archaeal and Bacterial Type Strains, Phase II (KMG-II): from individual species to whole genera.</title>
        <authorList>
            <person name="Goeker M."/>
        </authorList>
    </citation>
    <scope>NUCLEOTIDE SEQUENCE [LARGE SCALE GENOMIC DNA]</scope>
    <source>
        <strain evidence="5 6">DSM 44720</strain>
    </source>
</reference>
<dbReference type="CDD" id="cd00200">
    <property type="entry name" value="WD40"/>
    <property type="match status" value="2"/>
</dbReference>
<proteinExistence type="predicted"/>
<accession>A0A2T0T6V6</accession>
<feature type="repeat" description="WD" evidence="3">
    <location>
        <begin position="623"/>
        <end position="658"/>
    </location>
</feature>
<feature type="repeat" description="WD" evidence="3">
    <location>
        <begin position="669"/>
        <end position="702"/>
    </location>
</feature>
<dbReference type="OrthoDB" id="192618at2"/>
<dbReference type="InterPro" id="IPR019775">
    <property type="entry name" value="WD40_repeat_CS"/>
</dbReference>
<keyword evidence="1 3" id="KW-0853">WD repeat</keyword>
<protein>
    <submittedName>
        <fullName evidence="5">WD40 repeat protein</fullName>
    </submittedName>
</protein>
<dbReference type="InterPro" id="IPR049052">
    <property type="entry name" value="nSTAND1"/>
</dbReference>
<dbReference type="Pfam" id="PF20703">
    <property type="entry name" value="nSTAND1"/>
    <property type="match status" value="1"/>
</dbReference>
<feature type="repeat" description="WD" evidence="3">
    <location>
        <begin position="761"/>
        <end position="794"/>
    </location>
</feature>
<organism evidence="5 6">
    <name type="scientific">Umezawaea tangerina</name>
    <dbReference type="NCBI Taxonomy" id="84725"/>
    <lineage>
        <taxon>Bacteria</taxon>
        <taxon>Bacillati</taxon>
        <taxon>Actinomycetota</taxon>
        <taxon>Actinomycetes</taxon>
        <taxon>Pseudonocardiales</taxon>
        <taxon>Pseudonocardiaceae</taxon>
        <taxon>Umezawaea</taxon>
    </lineage>
</organism>
<gene>
    <name evidence="5" type="ORF">CLV43_105129</name>
</gene>
<dbReference type="PANTHER" id="PTHR44129">
    <property type="entry name" value="WD REPEAT-CONTAINING PROTEIN POP1"/>
    <property type="match status" value="1"/>
</dbReference>
<keyword evidence="6" id="KW-1185">Reference proteome</keyword>
<evidence type="ECO:0000313" key="5">
    <source>
        <dbReference type="EMBL" id="PRY41371.1"/>
    </source>
</evidence>
<dbReference type="InterPro" id="IPR027417">
    <property type="entry name" value="P-loop_NTPase"/>
</dbReference>
<feature type="repeat" description="WD" evidence="3">
    <location>
        <begin position="891"/>
        <end position="932"/>
    </location>
</feature>
<evidence type="ECO:0000256" key="3">
    <source>
        <dbReference type="PROSITE-ProRule" id="PRU00221"/>
    </source>
</evidence>
<dbReference type="Gene3D" id="2.130.10.10">
    <property type="entry name" value="YVTN repeat-like/Quinoprotein amine dehydrogenase"/>
    <property type="match status" value="6"/>
</dbReference>
<dbReference type="InterPro" id="IPR020472">
    <property type="entry name" value="WD40_PAC1"/>
</dbReference>
<feature type="repeat" description="WD" evidence="3">
    <location>
        <begin position="1029"/>
        <end position="1070"/>
    </location>
</feature>
<evidence type="ECO:0000259" key="4">
    <source>
        <dbReference type="Pfam" id="PF20703"/>
    </source>
</evidence>
<feature type="repeat" description="WD" evidence="3">
    <location>
        <begin position="1121"/>
        <end position="1162"/>
    </location>
</feature>
<dbReference type="InterPro" id="IPR015943">
    <property type="entry name" value="WD40/YVTN_repeat-like_dom_sf"/>
</dbReference>